<dbReference type="InterPro" id="IPR002347">
    <property type="entry name" value="SDR_fam"/>
</dbReference>
<dbReference type="CDD" id="cd05353">
    <property type="entry name" value="hydroxyacyl-CoA-like_DH_SDR_c-like"/>
    <property type="match status" value="1"/>
</dbReference>
<accession>A0A3A4NMX2</accession>
<evidence type="ECO:0000313" key="6">
    <source>
        <dbReference type="Proteomes" id="UP000265882"/>
    </source>
</evidence>
<comment type="similarity">
    <text evidence="1 3">Belongs to the short-chain dehydrogenases/reductases (SDR) family.</text>
</comment>
<proteinExistence type="inferred from homology"/>
<dbReference type="PRINTS" id="PR00081">
    <property type="entry name" value="GDHRDH"/>
</dbReference>
<dbReference type="Pfam" id="PF00106">
    <property type="entry name" value="adh_short"/>
    <property type="match status" value="1"/>
</dbReference>
<evidence type="ECO:0000256" key="1">
    <source>
        <dbReference type="ARBA" id="ARBA00006484"/>
    </source>
</evidence>
<evidence type="ECO:0000259" key="4">
    <source>
        <dbReference type="SMART" id="SM00822"/>
    </source>
</evidence>
<dbReference type="EMBL" id="QZKU01000084">
    <property type="protein sequence ID" value="RJP19835.1"/>
    <property type="molecule type" value="Genomic_DNA"/>
</dbReference>
<evidence type="ECO:0000313" key="5">
    <source>
        <dbReference type="EMBL" id="RJP19835.1"/>
    </source>
</evidence>
<reference evidence="5 6" key="1">
    <citation type="journal article" date="2017" name="ISME J.">
        <title>Energy and carbon metabolisms in a deep terrestrial subsurface fluid microbial community.</title>
        <authorList>
            <person name="Momper L."/>
            <person name="Jungbluth S.P."/>
            <person name="Lee M.D."/>
            <person name="Amend J.P."/>
        </authorList>
    </citation>
    <scope>NUCLEOTIDE SEQUENCE [LARGE SCALE GENOMIC DNA]</scope>
    <source>
        <strain evidence="5">SURF_5</strain>
    </source>
</reference>
<name>A0A3A4NMX2_ABYX5</name>
<gene>
    <name evidence="5" type="ORF">C4520_12160</name>
</gene>
<keyword evidence="2" id="KW-0560">Oxidoreductase</keyword>
<dbReference type="PANTHER" id="PTHR45024">
    <property type="entry name" value="DEHYDROGENASES, SHORT CHAIN"/>
    <property type="match status" value="1"/>
</dbReference>
<dbReference type="Gene3D" id="3.40.50.720">
    <property type="entry name" value="NAD(P)-binding Rossmann-like Domain"/>
    <property type="match status" value="1"/>
</dbReference>
<evidence type="ECO:0000256" key="3">
    <source>
        <dbReference type="RuleBase" id="RU000363"/>
    </source>
</evidence>
<feature type="domain" description="Ketoreductase" evidence="4">
    <location>
        <begin position="9"/>
        <end position="205"/>
    </location>
</feature>
<comment type="caution">
    <text evidence="5">The sequence shown here is derived from an EMBL/GenBank/DDBJ whole genome shotgun (WGS) entry which is preliminary data.</text>
</comment>
<dbReference type="InterPro" id="IPR036291">
    <property type="entry name" value="NAD(P)-bd_dom_sf"/>
</dbReference>
<dbReference type="AlphaFoldDB" id="A0A3A4NMX2"/>
<protein>
    <submittedName>
        <fullName evidence="5">SDR family oxidoreductase</fullName>
    </submittedName>
</protein>
<sequence>MSKIDFTGRVAIVTGAGSGLGRTYALELAKRGAKVVVNDLGGARDGTGSSDAAANQVAEEIKAAGGEAIPNYDSVATVAGGENIVKSAVEAFGKVDIVVNNAGILRDKSFLKMDENMWDAVVAVHLKGAYCVSRPAMEIMRKQNYGRIVMTSSTSGLIGNFGQANYGAAKMGLAGLTNVLKKEGAKYNIKVNVIVPNALTRMTEDILPPGMQDVFKTENVTPAVVYLCSEQCEDSGRYIVATGTPNGILYCRSQVMTGPGKKFDKVPAAEDIMQNWGEITNLNGARFCEEATELFMG</sequence>
<dbReference type="PANTHER" id="PTHR45024:SF2">
    <property type="entry name" value="SCP2 DOMAIN-CONTAINING PROTEIN"/>
    <property type="match status" value="1"/>
</dbReference>
<dbReference type="InterPro" id="IPR051687">
    <property type="entry name" value="Peroxisomal_Beta-Oxidation"/>
</dbReference>
<dbReference type="SMART" id="SM00822">
    <property type="entry name" value="PKS_KR"/>
    <property type="match status" value="1"/>
</dbReference>
<dbReference type="InterPro" id="IPR057326">
    <property type="entry name" value="KR_dom"/>
</dbReference>
<dbReference type="Proteomes" id="UP000265882">
    <property type="component" value="Unassembled WGS sequence"/>
</dbReference>
<evidence type="ECO:0000256" key="2">
    <source>
        <dbReference type="ARBA" id="ARBA00023002"/>
    </source>
</evidence>
<dbReference type="SUPFAM" id="SSF51735">
    <property type="entry name" value="NAD(P)-binding Rossmann-fold domains"/>
    <property type="match status" value="1"/>
</dbReference>
<dbReference type="PRINTS" id="PR00080">
    <property type="entry name" value="SDRFAMILY"/>
</dbReference>
<dbReference type="GO" id="GO:0016491">
    <property type="term" value="F:oxidoreductase activity"/>
    <property type="evidence" value="ECO:0007669"/>
    <property type="project" value="UniProtKB-KW"/>
</dbReference>
<organism evidence="5 6">
    <name type="scientific">Abyssobacteria bacterium (strain SURF_5)</name>
    <dbReference type="NCBI Taxonomy" id="2093360"/>
    <lineage>
        <taxon>Bacteria</taxon>
        <taxon>Pseudomonadati</taxon>
        <taxon>Candidatus Hydrogenedentota</taxon>
        <taxon>Candidatus Abyssobacteria</taxon>
    </lineage>
</organism>